<dbReference type="RefSeq" id="WP_163301248.1">
    <property type="nucleotide sequence ID" value="NZ_JAAGRQ010000015.1"/>
</dbReference>
<dbReference type="SUPFAM" id="SSF47413">
    <property type="entry name" value="lambda repressor-like DNA-binding domains"/>
    <property type="match status" value="1"/>
</dbReference>
<dbReference type="CDD" id="cd00093">
    <property type="entry name" value="HTH_XRE"/>
    <property type="match status" value="1"/>
</dbReference>
<dbReference type="Proteomes" id="UP000469724">
    <property type="component" value="Unassembled WGS sequence"/>
</dbReference>
<dbReference type="InterPro" id="IPR010982">
    <property type="entry name" value="Lambda_DNA-bd_dom_sf"/>
</dbReference>
<organism evidence="2 3">
    <name type="scientific">Desulfolutivibrio sulfodismutans</name>
    <dbReference type="NCBI Taxonomy" id="63561"/>
    <lineage>
        <taxon>Bacteria</taxon>
        <taxon>Pseudomonadati</taxon>
        <taxon>Thermodesulfobacteriota</taxon>
        <taxon>Desulfovibrionia</taxon>
        <taxon>Desulfovibrionales</taxon>
        <taxon>Desulfovibrionaceae</taxon>
        <taxon>Desulfolutivibrio</taxon>
    </lineage>
</organism>
<sequence length="108" mass="12620">MQNEQKFEISSGNIFTDLELENPNELTLKSDLIIQLRSILKDLKITQRDAASRLKSTQPTVSKVLRGDLDRVSIETLLEWLHILGKRMEYRFCKMENADCPTPWREAR</sequence>
<evidence type="ECO:0000259" key="1">
    <source>
        <dbReference type="PROSITE" id="PS50943"/>
    </source>
</evidence>
<dbReference type="Gene3D" id="1.10.260.40">
    <property type="entry name" value="lambda repressor-like DNA-binding domains"/>
    <property type="match status" value="1"/>
</dbReference>
<name>A0A7K3NKB4_9BACT</name>
<dbReference type="GO" id="GO:0003677">
    <property type="term" value="F:DNA binding"/>
    <property type="evidence" value="ECO:0007669"/>
    <property type="project" value="InterPro"/>
</dbReference>
<feature type="domain" description="HTH cro/C1-type" evidence="1">
    <location>
        <begin position="36"/>
        <end position="91"/>
    </location>
</feature>
<gene>
    <name evidence="2" type="ORF">G3N56_05465</name>
</gene>
<evidence type="ECO:0000313" key="3">
    <source>
        <dbReference type="Proteomes" id="UP000469724"/>
    </source>
</evidence>
<dbReference type="PROSITE" id="PS50943">
    <property type="entry name" value="HTH_CROC1"/>
    <property type="match status" value="1"/>
</dbReference>
<keyword evidence="3" id="KW-1185">Reference proteome</keyword>
<proteinExistence type="predicted"/>
<protein>
    <submittedName>
        <fullName evidence="2">XRE family transcriptional regulator</fullName>
    </submittedName>
</protein>
<reference evidence="2 3" key="1">
    <citation type="submission" date="2020-02" db="EMBL/GenBank/DDBJ databases">
        <title>Comparative genomics of sulfur disproportionating microorganisms.</title>
        <authorList>
            <person name="Ward L.M."/>
            <person name="Bertran E."/>
            <person name="Johnston D.T."/>
        </authorList>
    </citation>
    <scope>NUCLEOTIDE SEQUENCE [LARGE SCALE GENOMIC DNA]</scope>
    <source>
        <strain evidence="2 3">DSM 3696</strain>
    </source>
</reference>
<dbReference type="EMBL" id="JAAGRQ010000015">
    <property type="protein sequence ID" value="NDY56195.1"/>
    <property type="molecule type" value="Genomic_DNA"/>
</dbReference>
<dbReference type="InterPro" id="IPR039554">
    <property type="entry name" value="HigA2-like_HTH"/>
</dbReference>
<dbReference type="InterPro" id="IPR001387">
    <property type="entry name" value="Cro/C1-type_HTH"/>
</dbReference>
<evidence type="ECO:0000313" key="2">
    <source>
        <dbReference type="EMBL" id="NDY56195.1"/>
    </source>
</evidence>
<dbReference type="Pfam" id="PF13744">
    <property type="entry name" value="HTH_37"/>
    <property type="match status" value="1"/>
</dbReference>
<comment type="caution">
    <text evidence="2">The sequence shown here is derived from an EMBL/GenBank/DDBJ whole genome shotgun (WGS) entry which is preliminary data.</text>
</comment>
<dbReference type="SMART" id="SM00530">
    <property type="entry name" value="HTH_XRE"/>
    <property type="match status" value="1"/>
</dbReference>
<dbReference type="AlphaFoldDB" id="A0A7K3NKB4"/>
<accession>A0A7K3NKB4</accession>